<dbReference type="Gene3D" id="3.20.20.100">
    <property type="entry name" value="NADP-dependent oxidoreductase domain"/>
    <property type="match status" value="1"/>
</dbReference>
<dbReference type="CDD" id="cd19076">
    <property type="entry name" value="AKR_AKR13A_13D"/>
    <property type="match status" value="1"/>
</dbReference>
<dbReference type="OrthoDB" id="9768793at2"/>
<dbReference type="EMBL" id="CP001700">
    <property type="protein sequence ID" value="ACU77125.1"/>
    <property type="molecule type" value="Genomic_DNA"/>
</dbReference>
<dbReference type="KEGG" id="cai:Caci_8302"/>
<dbReference type="InterPro" id="IPR036812">
    <property type="entry name" value="NAD(P)_OxRdtase_dom_sf"/>
</dbReference>
<organism evidence="3 4">
    <name type="scientific">Catenulispora acidiphila (strain DSM 44928 / JCM 14897 / NBRC 102108 / NRRL B-24433 / ID139908)</name>
    <dbReference type="NCBI Taxonomy" id="479433"/>
    <lineage>
        <taxon>Bacteria</taxon>
        <taxon>Bacillati</taxon>
        <taxon>Actinomycetota</taxon>
        <taxon>Actinomycetes</taxon>
        <taxon>Catenulisporales</taxon>
        <taxon>Catenulisporaceae</taxon>
        <taxon>Catenulispora</taxon>
    </lineage>
</organism>
<name>C7QKM6_CATAD</name>
<dbReference type="PANTHER" id="PTHR43625:SF40">
    <property type="entry name" value="ALDO-KETO REDUCTASE YAKC [NADP(+)]"/>
    <property type="match status" value="1"/>
</dbReference>
<feature type="domain" description="NADP-dependent oxidoreductase" evidence="2">
    <location>
        <begin position="16"/>
        <end position="311"/>
    </location>
</feature>
<gene>
    <name evidence="3" type="ordered locus">Caci_8302</name>
</gene>
<dbReference type="AlphaFoldDB" id="C7QKM6"/>
<dbReference type="GO" id="GO:0016491">
    <property type="term" value="F:oxidoreductase activity"/>
    <property type="evidence" value="ECO:0007669"/>
    <property type="project" value="UniProtKB-KW"/>
</dbReference>
<dbReference type="SUPFAM" id="SSF51430">
    <property type="entry name" value="NAD(P)-linked oxidoreductase"/>
    <property type="match status" value="1"/>
</dbReference>
<protein>
    <submittedName>
        <fullName evidence="3">Aldo/keto reductase</fullName>
    </submittedName>
</protein>
<reference evidence="3 4" key="1">
    <citation type="journal article" date="2009" name="Stand. Genomic Sci.">
        <title>Complete genome sequence of Catenulispora acidiphila type strain (ID 139908).</title>
        <authorList>
            <person name="Copeland A."/>
            <person name="Lapidus A."/>
            <person name="Glavina Del Rio T."/>
            <person name="Nolan M."/>
            <person name="Lucas S."/>
            <person name="Chen F."/>
            <person name="Tice H."/>
            <person name="Cheng J.F."/>
            <person name="Bruce D."/>
            <person name="Goodwin L."/>
            <person name="Pitluck S."/>
            <person name="Mikhailova N."/>
            <person name="Pati A."/>
            <person name="Ivanova N."/>
            <person name="Mavromatis K."/>
            <person name="Chen A."/>
            <person name="Palaniappan K."/>
            <person name="Chain P."/>
            <person name="Land M."/>
            <person name="Hauser L."/>
            <person name="Chang Y.J."/>
            <person name="Jeffries C.D."/>
            <person name="Chertkov O."/>
            <person name="Brettin T."/>
            <person name="Detter J.C."/>
            <person name="Han C."/>
            <person name="Ali Z."/>
            <person name="Tindall B.J."/>
            <person name="Goker M."/>
            <person name="Bristow J."/>
            <person name="Eisen J.A."/>
            <person name="Markowitz V."/>
            <person name="Hugenholtz P."/>
            <person name="Kyrpides N.C."/>
            <person name="Klenk H.P."/>
        </authorList>
    </citation>
    <scope>NUCLEOTIDE SEQUENCE [LARGE SCALE GENOMIC DNA]</scope>
    <source>
        <strain evidence="4">DSM 44928 / JCM 14897 / NBRC 102108 / NRRL B-24433 / ID139908</strain>
    </source>
</reference>
<keyword evidence="1" id="KW-0560">Oxidoreductase</keyword>
<accession>C7QKM6</accession>
<dbReference type="STRING" id="479433.Caci_8302"/>
<evidence type="ECO:0000256" key="1">
    <source>
        <dbReference type="ARBA" id="ARBA00023002"/>
    </source>
</evidence>
<evidence type="ECO:0000313" key="4">
    <source>
        <dbReference type="Proteomes" id="UP000000851"/>
    </source>
</evidence>
<dbReference type="InterPro" id="IPR050791">
    <property type="entry name" value="Aldo-Keto_reductase"/>
</dbReference>
<dbReference type="Pfam" id="PF00248">
    <property type="entry name" value="Aldo_ket_red"/>
    <property type="match status" value="1"/>
</dbReference>
<dbReference type="Proteomes" id="UP000000851">
    <property type="component" value="Chromosome"/>
</dbReference>
<evidence type="ECO:0000259" key="2">
    <source>
        <dbReference type="Pfam" id="PF00248"/>
    </source>
</evidence>
<dbReference type="PANTHER" id="PTHR43625">
    <property type="entry name" value="AFLATOXIN B1 ALDEHYDE REDUCTASE"/>
    <property type="match status" value="1"/>
</dbReference>
<dbReference type="InterPro" id="IPR023210">
    <property type="entry name" value="NADP_OxRdtase_dom"/>
</dbReference>
<sequence>MKYRILGSDGPRVSALGLGCMGMSDFYSVTPESEAESISVLHRAIDDLGVTLLDTADMYGKGANEQLVGRALRGGRRDKVVLATKFGIRRDPETDERSIRNDPEYVRTAVDASLSRLGVDHIDLYYMHRRNPDVPVEESVGAMAELVQAGKVRYLGLSEVNAETLRAAHAVHPITALQSEYSLFTRDIEAQVVPAARELGVGIVPYSPVGRGLLTGAITSVEGLAADDFRRGNPRFADGNLEANLKLVAELRAVADESGHSPVQLALAWLLAQGPDIVPIPGTKRIKYLEENSAAADIELSAEQLARIEAAVPHGAASGERYAPDSARRTER</sequence>
<dbReference type="FunCoup" id="C7QKM6">
    <property type="interactions" value="195"/>
</dbReference>
<proteinExistence type="predicted"/>
<dbReference type="RefSeq" id="WP_015796850.1">
    <property type="nucleotide sequence ID" value="NC_013131.1"/>
</dbReference>
<keyword evidence="4" id="KW-1185">Reference proteome</keyword>
<dbReference type="HOGENOM" id="CLU_023205_2_1_11"/>
<evidence type="ECO:0000313" key="3">
    <source>
        <dbReference type="EMBL" id="ACU77125.1"/>
    </source>
</evidence>
<dbReference type="eggNOG" id="COG0667">
    <property type="taxonomic scope" value="Bacteria"/>
</dbReference>
<dbReference type="GO" id="GO:0005737">
    <property type="term" value="C:cytoplasm"/>
    <property type="evidence" value="ECO:0007669"/>
    <property type="project" value="TreeGrafter"/>
</dbReference>
<dbReference type="InParanoid" id="C7QKM6"/>